<dbReference type="EMBL" id="BLPF01000002">
    <property type="protein sequence ID" value="GFJ82071.1"/>
    <property type="molecule type" value="Genomic_DNA"/>
</dbReference>
<evidence type="ECO:0000313" key="2">
    <source>
        <dbReference type="Proteomes" id="UP000482800"/>
    </source>
</evidence>
<protein>
    <submittedName>
        <fullName evidence="1">Uncharacterized protein</fullName>
    </submittedName>
</protein>
<evidence type="ECO:0000313" key="1">
    <source>
        <dbReference type="EMBL" id="GFJ82071.1"/>
    </source>
</evidence>
<reference evidence="1 2" key="1">
    <citation type="submission" date="2020-03" db="EMBL/GenBank/DDBJ databases">
        <title>Whole genome shotgun sequence of Phytohabitans houttuyneae NBRC 108639.</title>
        <authorList>
            <person name="Komaki H."/>
            <person name="Tamura T."/>
        </authorList>
    </citation>
    <scope>NUCLEOTIDE SEQUENCE [LARGE SCALE GENOMIC DNA]</scope>
    <source>
        <strain evidence="1 2">NBRC 108639</strain>
    </source>
</reference>
<organism evidence="1 2">
    <name type="scientific">Phytohabitans houttuyneae</name>
    <dbReference type="NCBI Taxonomy" id="1076126"/>
    <lineage>
        <taxon>Bacteria</taxon>
        <taxon>Bacillati</taxon>
        <taxon>Actinomycetota</taxon>
        <taxon>Actinomycetes</taxon>
        <taxon>Micromonosporales</taxon>
        <taxon>Micromonosporaceae</taxon>
    </lineage>
</organism>
<accession>A0A6V8KHX4</accession>
<comment type="caution">
    <text evidence="1">The sequence shown here is derived from an EMBL/GenBank/DDBJ whole genome shotgun (WGS) entry which is preliminary data.</text>
</comment>
<reference evidence="1 2" key="2">
    <citation type="submission" date="2020-03" db="EMBL/GenBank/DDBJ databases">
        <authorList>
            <person name="Ichikawa N."/>
            <person name="Kimura A."/>
            <person name="Kitahashi Y."/>
            <person name="Uohara A."/>
        </authorList>
    </citation>
    <scope>NUCLEOTIDE SEQUENCE [LARGE SCALE GENOMIC DNA]</scope>
    <source>
        <strain evidence="1 2">NBRC 108639</strain>
    </source>
</reference>
<proteinExistence type="predicted"/>
<dbReference type="AlphaFoldDB" id="A0A6V8KHX4"/>
<keyword evidence="2" id="KW-1185">Reference proteome</keyword>
<dbReference type="Proteomes" id="UP000482800">
    <property type="component" value="Unassembled WGS sequence"/>
</dbReference>
<gene>
    <name evidence="1" type="ORF">Phou_062510</name>
</gene>
<dbReference type="RefSeq" id="WP_173062100.1">
    <property type="nucleotide sequence ID" value="NZ_BAABGO010000057.1"/>
</dbReference>
<sequence>MARLAKLVEQANLISHEPIPGTPGVLVQVQLHHDRDRGWWEVTARETRGDRRKTQQRYQSEQEAQEVLGRVYALYEGQGRWEVQNYRER</sequence>
<name>A0A6V8KHX4_9ACTN</name>